<dbReference type="OrthoDB" id="5771130at2759"/>
<evidence type="ECO:0000256" key="1">
    <source>
        <dbReference type="SAM" id="Phobius"/>
    </source>
</evidence>
<keyword evidence="1" id="KW-0812">Transmembrane</keyword>
<reference evidence="2 3" key="2">
    <citation type="submission" date="2018-11" db="EMBL/GenBank/DDBJ databases">
        <authorList>
            <consortium name="Pathogen Informatics"/>
        </authorList>
    </citation>
    <scope>NUCLEOTIDE SEQUENCE [LARGE SCALE GENOMIC DNA]</scope>
    <source>
        <strain evidence="2 3">MHpl1</strain>
    </source>
</reference>
<dbReference type="AlphaFoldDB" id="A0A0N4X8I8"/>
<dbReference type="WBParaSite" id="HPLM_0002068001-mRNA-1">
    <property type="protein sequence ID" value="HPLM_0002068001-mRNA-1"/>
    <property type="gene ID" value="HPLM_0002068001"/>
</dbReference>
<proteinExistence type="predicted"/>
<reference evidence="4" key="1">
    <citation type="submission" date="2017-02" db="UniProtKB">
        <authorList>
            <consortium name="WormBaseParasite"/>
        </authorList>
    </citation>
    <scope>IDENTIFICATION</scope>
</reference>
<name>A0A0N4X8I8_HAEPC</name>
<protein>
    <submittedName>
        <fullName evidence="2 4">Uncharacterized protein</fullName>
    </submittedName>
</protein>
<dbReference type="EMBL" id="UZAF01022468">
    <property type="protein sequence ID" value="VDO85353.1"/>
    <property type="molecule type" value="Genomic_DNA"/>
</dbReference>
<sequence length="89" mass="9928">MNDRYSILFYYFANGRNFNHTASLSKLSGMAILQLLLFYLITVTSVVSQNIPWLLGPSYNIDPFGNPFVGQRDNGVFIFCNGLGCPARG</sequence>
<gene>
    <name evidence="2" type="ORF">HPLM_LOCUS20672</name>
</gene>
<keyword evidence="1" id="KW-0472">Membrane</keyword>
<dbReference type="Proteomes" id="UP000268014">
    <property type="component" value="Unassembled WGS sequence"/>
</dbReference>
<feature type="transmembrane region" description="Helical" evidence="1">
    <location>
        <begin position="27"/>
        <end position="47"/>
    </location>
</feature>
<evidence type="ECO:0000313" key="2">
    <source>
        <dbReference type="EMBL" id="VDO85353.1"/>
    </source>
</evidence>
<organism evidence="4">
    <name type="scientific">Haemonchus placei</name>
    <name type="common">Barber's pole worm</name>
    <dbReference type="NCBI Taxonomy" id="6290"/>
    <lineage>
        <taxon>Eukaryota</taxon>
        <taxon>Metazoa</taxon>
        <taxon>Ecdysozoa</taxon>
        <taxon>Nematoda</taxon>
        <taxon>Chromadorea</taxon>
        <taxon>Rhabditida</taxon>
        <taxon>Rhabditina</taxon>
        <taxon>Rhabditomorpha</taxon>
        <taxon>Strongyloidea</taxon>
        <taxon>Trichostrongylidae</taxon>
        <taxon>Haemonchus</taxon>
    </lineage>
</organism>
<keyword evidence="3" id="KW-1185">Reference proteome</keyword>
<accession>A0A0N4X8I8</accession>
<evidence type="ECO:0000313" key="4">
    <source>
        <dbReference type="WBParaSite" id="HPLM_0002068001-mRNA-1"/>
    </source>
</evidence>
<evidence type="ECO:0000313" key="3">
    <source>
        <dbReference type="Proteomes" id="UP000268014"/>
    </source>
</evidence>
<keyword evidence="1" id="KW-1133">Transmembrane helix</keyword>